<sequence length="224" mass="24934">MGKSGQTEINLKDDLPERDRADLYKTYLLFCLTGEVIKVPFGGQITTKKDDSEYVFLNQLGGILGFRQQAEIILADGHLTKARVEQLNDLQKKMGLPPEYAQKTIKSITTTKMAAAIETAVTRGRLTIKQIRELKEASVFVEKGKKNKREPPALKHTCQVSPKETKETPDDESVSVAFHAHALAICNMAFFSVENSSKVAKEKGAQGNVGRHHIMVHRETLCPK</sequence>
<accession>A0ACB9L6P9</accession>
<protein>
    <submittedName>
        <fullName evidence="1">Uncharacterized protein</fullName>
    </submittedName>
</protein>
<evidence type="ECO:0000313" key="2">
    <source>
        <dbReference type="Proteomes" id="UP000828941"/>
    </source>
</evidence>
<keyword evidence="2" id="KW-1185">Reference proteome</keyword>
<dbReference type="Proteomes" id="UP000828941">
    <property type="component" value="Chromosome 12"/>
</dbReference>
<evidence type="ECO:0000313" key="1">
    <source>
        <dbReference type="EMBL" id="KAI4305359.1"/>
    </source>
</evidence>
<comment type="caution">
    <text evidence="1">The sequence shown here is derived from an EMBL/GenBank/DDBJ whole genome shotgun (WGS) entry which is preliminary data.</text>
</comment>
<proteinExistence type="predicted"/>
<dbReference type="EMBL" id="CM039437">
    <property type="protein sequence ID" value="KAI4305359.1"/>
    <property type="molecule type" value="Genomic_DNA"/>
</dbReference>
<name>A0ACB9L6P9_BAUVA</name>
<gene>
    <name evidence="1" type="ORF">L6164_028730</name>
</gene>
<organism evidence="1 2">
    <name type="scientific">Bauhinia variegata</name>
    <name type="common">Purple orchid tree</name>
    <name type="synonym">Phanera variegata</name>
    <dbReference type="NCBI Taxonomy" id="167791"/>
    <lineage>
        <taxon>Eukaryota</taxon>
        <taxon>Viridiplantae</taxon>
        <taxon>Streptophyta</taxon>
        <taxon>Embryophyta</taxon>
        <taxon>Tracheophyta</taxon>
        <taxon>Spermatophyta</taxon>
        <taxon>Magnoliopsida</taxon>
        <taxon>eudicotyledons</taxon>
        <taxon>Gunneridae</taxon>
        <taxon>Pentapetalae</taxon>
        <taxon>rosids</taxon>
        <taxon>fabids</taxon>
        <taxon>Fabales</taxon>
        <taxon>Fabaceae</taxon>
        <taxon>Cercidoideae</taxon>
        <taxon>Cercideae</taxon>
        <taxon>Bauhiniinae</taxon>
        <taxon>Bauhinia</taxon>
    </lineage>
</organism>
<reference evidence="1 2" key="1">
    <citation type="journal article" date="2022" name="DNA Res.">
        <title>Chromosomal-level genome assembly of the orchid tree Bauhinia variegata (Leguminosae; Cercidoideae) supports the allotetraploid origin hypothesis of Bauhinia.</title>
        <authorList>
            <person name="Zhong Y."/>
            <person name="Chen Y."/>
            <person name="Zheng D."/>
            <person name="Pang J."/>
            <person name="Liu Y."/>
            <person name="Luo S."/>
            <person name="Meng S."/>
            <person name="Qian L."/>
            <person name="Wei D."/>
            <person name="Dai S."/>
            <person name="Zhou R."/>
        </authorList>
    </citation>
    <scope>NUCLEOTIDE SEQUENCE [LARGE SCALE GENOMIC DNA]</scope>
    <source>
        <strain evidence="1">BV-YZ2020</strain>
    </source>
</reference>